<dbReference type="GO" id="GO:0016491">
    <property type="term" value="F:oxidoreductase activity"/>
    <property type="evidence" value="ECO:0007669"/>
    <property type="project" value="UniProtKB-KW"/>
</dbReference>
<comment type="caution">
    <text evidence="6">The sequence shown here is derived from an EMBL/GenBank/DDBJ whole genome shotgun (WGS) entry which is preliminary data.</text>
</comment>
<dbReference type="AlphaFoldDB" id="A0A5C5U0T5"/>
<gene>
    <name evidence="6" type="ORF">FQY79_06535</name>
</gene>
<accession>A0A5C5U0T5</accession>
<dbReference type="InterPro" id="IPR036291">
    <property type="entry name" value="NAD(P)-bd_dom_sf"/>
</dbReference>
<dbReference type="Pfam" id="PF01408">
    <property type="entry name" value="GFO_IDH_MocA"/>
    <property type="match status" value="1"/>
</dbReference>
<evidence type="ECO:0000313" key="7">
    <source>
        <dbReference type="Proteomes" id="UP000315949"/>
    </source>
</evidence>
<dbReference type="PANTHER" id="PTHR43708:SF5">
    <property type="entry name" value="CONSERVED EXPRESSED OXIDOREDUCTASE (EUROFUNG)-RELATED"/>
    <property type="match status" value="1"/>
</dbReference>
<dbReference type="Pfam" id="PF02894">
    <property type="entry name" value="GFO_IDH_MocA_C"/>
    <property type="match status" value="1"/>
</dbReference>
<feature type="domain" description="Gfo/Idh/MocA-like oxidoreductase N-terminal" evidence="4">
    <location>
        <begin position="6"/>
        <end position="122"/>
    </location>
</feature>
<dbReference type="Proteomes" id="UP000315949">
    <property type="component" value="Unassembled WGS sequence"/>
</dbReference>
<comment type="similarity">
    <text evidence="1">Belongs to the Gfo/Idh/MocA family.</text>
</comment>
<evidence type="ECO:0000313" key="6">
    <source>
        <dbReference type="EMBL" id="TWT19507.1"/>
    </source>
</evidence>
<evidence type="ECO:0000259" key="4">
    <source>
        <dbReference type="Pfam" id="PF01408"/>
    </source>
</evidence>
<name>A0A5C5U0T5_9GAMM</name>
<feature type="compositionally biased region" description="Pro residues" evidence="3">
    <location>
        <begin position="353"/>
        <end position="363"/>
    </location>
</feature>
<dbReference type="SUPFAM" id="SSF51735">
    <property type="entry name" value="NAD(P)-binding Rossmann-fold domains"/>
    <property type="match status" value="1"/>
</dbReference>
<dbReference type="Gene3D" id="3.30.360.10">
    <property type="entry name" value="Dihydrodipicolinate Reductase, domain 2"/>
    <property type="match status" value="1"/>
</dbReference>
<dbReference type="PANTHER" id="PTHR43708">
    <property type="entry name" value="CONSERVED EXPRESSED OXIDOREDUCTASE (EUROFUNG)"/>
    <property type="match status" value="1"/>
</dbReference>
<proteinExistence type="inferred from homology"/>
<evidence type="ECO:0000256" key="2">
    <source>
        <dbReference type="ARBA" id="ARBA00023002"/>
    </source>
</evidence>
<dbReference type="NCBIfam" id="NF008607">
    <property type="entry name" value="PRK11579.1"/>
    <property type="match status" value="1"/>
</dbReference>
<keyword evidence="2" id="KW-0560">Oxidoreductase</keyword>
<feature type="region of interest" description="Disordered" evidence="3">
    <location>
        <begin position="342"/>
        <end position="363"/>
    </location>
</feature>
<organism evidence="6 7">
    <name type="scientific">Luteimonas wenzhouensis</name>
    <dbReference type="NCBI Taxonomy" id="2599615"/>
    <lineage>
        <taxon>Bacteria</taxon>
        <taxon>Pseudomonadati</taxon>
        <taxon>Pseudomonadota</taxon>
        <taxon>Gammaproteobacteria</taxon>
        <taxon>Lysobacterales</taxon>
        <taxon>Lysobacteraceae</taxon>
        <taxon>Luteimonas</taxon>
    </lineage>
</organism>
<sequence>MGDALDVALVGYGQAGRVFHAPLIAHTPGLRLRTVVSSRPGRVRADFPDATVVADPAEAFADPRIDLVVVATPNVTHAPLAIAALAAGRHVLVDKPMATSLDEARRMAEAARAAGRVLSVFHNRRRDADFLALRRLVEGGHLGEVVELHSHFDRFRPQVPDRWRERAGPGAGLWFDLGPHLVDQVLLLFGMPLDVRADIGAQRDGAQVDDYFHVVLRWPRLRAVLHAGALVADNRLRFAVHGTGGSFTKHGMDAQEAALRDGIAPGGRGWGRDPRPGLFTPAGSGGIGAPREVDGPPGDYLASYVAMRDAILGRGAPPATLAQSLAVMQVLEAGRESAATGRAVPLPAAAPVSGPPAPAGGRD</sequence>
<dbReference type="InterPro" id="IPR051317">
    <property type="entry name" value="Gfo/Idh/MocA_oxidoreduct"/>
</dbReference>
<dbReference type="Gene3D" id="3.40.50.720">
    <property type="entry name" value="NAD(P)-binding Rossmann-like Domain"/>
    <property type="match status" value="1"/>
</dbReference>
<dbReference type="RefSeq" id="WP_146311976.1">
    <property type="nucleotide sequence ID" value="NZ_VOHE01000003.1"/>
</dbReference>
<dbReference type="GO" id="GO:0000166">
    <property type="term" value="F:nucleotide binding"/>
    <property type="evidence" value="ECO:0007669"/>
    <property type="project" value="InterPro"/>
</dbReference>
<dbReference type="OrthoDB" id="9774191at2"/>
<protein>
    <submittedName>
        <fullName evidence="6">Oxidoreductase</fullName>
    </submittedName>
</protein>
<dbReference type="EMBL" id="VOHE01000003">
    <property type="protein sequence ID" value="TWT19507.1"/>
    <property type="molecule type" value="Genomic_DNA"/>
</dbReference>
<reference evidence="6 7" key="1">
    <citation type="submission" date="2019-07" db="EMBL/GenBank/DDBJ databases">
        <title>Luteimonas sp. YD-1 nov., isolated from acidic soil.</title>
        <authorList>
            <person name="Zhou J."/>
        </authorList>
    </citation>
    <scope>NUCLEOTIDE SEQUENCE [LARGE SCALE GENOMIC DNA]</scope>
    <source>
        <strain evidence="6 7">YD-1</strain>
    </source>
</reference>
<evidence type="ECO:0000259" key="5">
    <source>
        <dbReference type="Pfam" id="PF02894"/>
    </source>
</evidence>
<dbReference type="SUPFAM" id="SSF55347">
    <property type="entry name" value="Glyceraldehyde-3-phosphate dehydrogenase-like, C-terminal domain"/>
    <property type="match status" value="1"/>
</dbReference>
<keyword evidence="7" id="KW-1185">Reference proteome</keyword>
<dbReference type="InterPro" id="IPR000683">
    <property type="entry name" value="Gfo/Idh/MocA-like_OxRdtase_N"/>
</dbReference>
<evidence type="ECO:0000256" key="3">
    <source>
        <dbReference type="SAM" id="MobiDB-lite"/>
    </source>
</evidence>
<feature type="compositionally biased region" description="Low complexity" evidence="3">
    <location>
        <begin position="343"/>
        <end position="352"/>
    </location>
</feature>
<feature type="domain" description="Gfo/Idh/MocA-like oxidoreductase C-terminal" evidence="5">
    <location>
        <begin position="134"/>
        <end position="346"/>
    </location>
</feature>
<dbReference type="InterPro" id="IPR004104">
    <property type="entry name" value="Gfo/Idh/MocA-like_OxRdtase_C"/>
</dbReference>
<evidence type="ECO:0000256" key="1">
    <source>
        <dbReference type="ARBA" id="ARBA00010928"/>
    </source>
</evidence>